<dbReference type="EMBL" id="JAHKNI010000008">
    <property type="protein sequence ID" value="MBU3064562.1"/>
    <property type="molecule type" value="Genomic_DNA"/>
</dbReference>
<evidence type="ECO:0000313" key="2">
    <source>
        <dbReference type="Proteomes" id="UP000733379"/>
    </source>
</evidence>
<evidence type="ECO:0008006" key="3">
    <source>
        <dbReference type="Google" id="ProtNLM"/>
    </source>
</evidence>
<accession>A0ABS6B2N8</accession>
<proteinExistence type="predicted"/>
<dbReference type="SUPFAM" id="SSF48498">
    <property type="entry name" value="Tetracyclin repressor-like, C-terminal domain"/>
    <property type="match status" value="1"/>
</dbReference>
<keyword evidence="2" id="KW-1185">Reference proteome</keyword>
<organism evidence="1 2">
    <name type="scientific">Nocardia albiluteola</name>
    <dbReference type="NCBI Taxonomy" id="2842303"/>
    <lineage>
        <taxon>Bacteria</taxon>
        <taxon>Bacillati</taxon>
        <taxon>Actinomycetota</taxon>
        <taxon>Actinomycetes</taxon>
        <taxon>Mycobacteriales</taxon>
        <taxon>Nocardiaceae</taxon>
        <taxon>Nocardia</taxon>
    </lineage>
</organism>
<name>A0ABS6B2N8_9NOCA</name>
<dbReference type="RefSeq" id="WP_215919851.1">
    <property type="nucleotide sequence ID" value="NZ_JAHKNI010000008.1"/>
</dbReference>
<comment type="caution">
    <text evidence="1">The sequence shown here is derived from an EMBL/GenBank/DDBJ whole genome shotgun (WGS) entry which is preliminary data.</text>
</comment>
<sequence length="127" mass="13570">MDDAVARSGTAASTIEQLIRSLAQISACYPILLGGHGIDTSAGDQDSHRATDLDTAALVERFEAQIVRGQRDHSIRNDLAPDILRHAIFGAISSSLRPALQHGSGGRLTYEDITEQVVALLVRGLQP</sequence>
<dbReference type="InterPro" id="IPR036271">
    <property type="entry name" value="Tet_transcr_reg_TetR-rel_C_sf"/>
</dbReference>
<dbReference type="Proteomes" id="UP000733379">
    <property type="component" value="Unassembled WGS sequence"/>
</dbReference>
<protein>
    <recommendedName>
        <fullName evidence="3">Tetracyclin repressor-like C-terminal domain-containing protein</fullName>
    </recommendedName>
</protein>
<reference evidence="1 2" key="1">
    <citation type="submission" date="2021-06" db="EMBL/GenBank/DDBJ databases">
        <title>Actinomycetes sequencing.</title>
        <authorList>
            <person name="Shan Q."/>
        </authorList>
    </citation>
    <scope>NUCLEOTIDE SEQUENCE [LARGE SCALE GENOMIC DNA]</scope>
    <source>
        <strain evidence="1 2">NEAU-G5</strain>
    </source>
</reference>
<evidence type="ECO:0000313" key="1">
    <source>
        <dbReference type="EMBL" id="MBU3064562.1"/>
    </source>
</evidence>
<gene>
    <name evidence="1" type="ORF">KO481_23900</name>
</gene>
<dbReference type="Gene3D" id="1.10.357.10">
    <property type="entry name" value="Tetracycline Repressor, domain 2"/>
    <property type="match status" value="1"/>
</dbReference>